<evidence type="ECO:0000313" key="5">
    <source>
        <dbReference type="EMBL" id="KAK9400744.1"/>
    </source>
</evidence>
<feature type="region of interest" description="Disordered" evidence="3">
    <location>
        <begin position="337"/>
        <end position="356"/>
    </location>
</feature>
<dbReference type="AlphaFoldDB" id="A0AAW1BFD6"/>
<feature type="region of interest" description="Disordered" evidence="3">
    <location>
        <begin position="384"/>
        <end position="433"/>
    </location>
</feature>
<dbReference type="FunFam" id="2.30.30.140:FF:000036">
    <property type="entry name" value="PWWP domain-containing protein 2A"/>
    <property type="match status" value="1"/>
</dbReference>
<dbReference type="PROSITE" id="PS50812">
    <property type="entry name" value="PWWP"/>
    <property type="match status" value="1"/>
</dbReference>
<dbReference type="PANTHER" id="PTHR23068:SF6">
    <property type="entry name" value="PWWP DOMAIN-CONTAINING PROTEIN 2B"/>
    <property type="match status" value="1"/>
</dbReference>
<feature type="region of interest" description="Disordered" evidence="3">
    <location>
        <begin position="619"/>
        <end position="642"/>
    </location>
</feature>
<dbReference type="Gene3D" id="2.30.30.140">
    <property type="match status" value="1"/>
</dbReference>
<keyword evidence="6" id="KW-1185">Reference proteome</keyword>
<feature type="region of interest" description="Disordered" evidence="3">
    <location>
        <begin position="457"/>
        <end position="532"/>
    </location>
</feature>
<dbReference type="Pfam" id="PF00855">
    <property type="entry name" value="PWWP"/>
    <property type="match status" value="1"/>
</dbReference>
<feature type="domain" description="PWWP" evidence="4">
    <location>
        <begin position="689"/>
        <end position="749"/>
    </location>
</feature>
<proteinExistence type="predicted"/>
<dbReference type="SUPFAM" id="SSF63748">
    <property type="entry name" value="Tudor/PWWP/MBT"/>
    <property type="match status" value="1"/>
</dbReference>
<organism evidence="5 6">
    <name type="scientific">Crotalus adamanteus</name>
    <name type="common">Eastern diamondback rattlesnake</name>
    <dbReference type="NCBI Taxonomy" id="8729"/>
    <lineage>
        <taxon>Eukaryota</taxon>
        <taxon>Metazoa</taxon>
        <taxon>Chordata</taxon>
        <taxon>Craniata</taxon>
        <taxon>Vertebrata</taxon>
        <taxon>Euteleostomi</taxon>
        <taxon>Lepidosauria</taxon>
        <taxon>Squamata</taxon>
        <taxon>Bifurcata</taxon>
        <taxon>Unidentata</taxon>
        <taxon>Episquamata</taxon>
        <taxon>Toxicofera</taxon>
        <taxon>Serpentes</taxon>
        <taxon>Colubroidea</taxon>
        <taxon>Viperidae</taxon>
        <taxon>Crotalinae</taxon>
        <taxon>Crotalus</taxon>
    </lineage>
</organism>
<dbReference type="PANTHER" id="PTHR23068">
    <property type="entry name" value="DNA CYTOSINE-5- -METHYLTRANSFERASE 3-RELATED"/>
    <property type="match status" value="1"/>
</dbReference>
<evidence type="ECO:0000256" key="2">
    <source>
        <dbReference type="ARBA" id="ARBA00023163"/>
    </source>
</evidence>
<dbReference type="SMART" id="SM00293">
    <property type="entry name" value="PWWP"/>
    <property type="match status" value="1"/>
</dbReference>
<feature type="compositionally biased region" description="Low complexity" evidence="3">
    <location>
        <begin position="632"/>
        <end position="641"/>
    </location>
</feature>
<evidence type="ECO:0000256" key="3">
    <source>
        <dbReference type="SAM" id="MobiDB-lite"/>
    </source>
</evidence>
<dbReference type="EMBL" id="JAOTOJ010000005">
    <property type="protein sequence ID" value="KAK9400744.1"/>
    <property type="molecule type" value="Genomic_DNA"/>
</dbReference>
<feature type="compositionally biased region" description="Basic and acidic residues" evidence="3">
    <location>
        <begin position="399"/>
        <end position="429"/>
    </location>
</feature>
<dbReference type="CDD" id="cd20153">
    <property type="entry name" value="PWWP_PWWP2B"/>
    <property type="match status" value="1"/>
</dbReference>
<dbReference type="InterPro" id="IPR050390">
    <property type="entry name" value="C5-Methyltransferase"/>
</dbReference>
<evidence type="ECO:0000313" key="6">
    <source>
        <dbReference type="Proteomes" id="UP001474421"/>
    </source>
</evidence>
<accession>A0AAW1BFD6</accession>
<keyword evidence="2" id="KW-0804">Transcription</keyword>
<feature type="region of interest" description="Disordered" evidence="3">
    <location>
        <begin position="153"/>
        <end position="199"/>
    </location>
</feature>
<evidence type="ECO:0000259" key="4">
    <source>
        <dbReference type="PROSITE" id="PS50812"/>
    </source>
</evidence>
<gene>
    <name evidence="5" type="ORF">NXF25_011458</name>
</gene>
<name>A0AAW1BFD6_CROAD</name>
<dbReference type="Proteomes" id="UP001474421">
    <property type="component" value="Unassembled WGS sequence"/>
</dbReference>
<comment type="caution">
    <text evidence="5">The sequence shown here is derived from an EMBL/GenBank/DDBJ whole genome shotgun (WGS) entry which is preliminary data.</text>
</comment>
<dbReference type="InterPro" id="IPR000313">
    <property type="entry name" value="PWWP_dom"/>
</dbReference>
<dbReference type="GO" id="GO:0005654">
    <property type="term" value="C:nucleoplasm"/>
    <property type="evidence" value="ECO:0007669"/>
    <property type="project" value="TreeGrafter"/>
</dbReference>
<evidence type="ECO:0000256" key="1">
    <source>
        <dbReference type="ARBA" id="ARBA00023015"/>
    </source>
</evidence>
<protein>
    <submittedName>
        <fullName evidence="5">PWWP domain-containing protein 2B</fullName>
    </submittedName>
</protein>
<reference evidence="5 6" key="1">
    <citation type="journal article" date="2024" name="Proc. Natl. Acad. Sci. U.S.A.">
        <title>The genetic regulatory architecture and epigenomic basis for age-related changes in rattlesnake venom.</title>
        <authorList>
            <person name="Hogan M.P."/>
            <person name="Holding M.L."/>
            <person name="Nystrom G.S."/>
            <person name="Colston T.J."/>
            <person name="Bartlett D.A."/>
            <person name="Mason A.J."/>
            <person name="Ellsworth S.A."/>
            <person name="Rautsaw R.M."/>
            <person name="Lawrence K.C."/>
            <person name="Strickland J.L."/>
            <person name="He B."/>
            <person name="Fraser P."/>
            <person name="Margres M.J."/>
            <person name="Gilbert D.M."/>
            <person name="Gibbs H.L."/>
            <person name="Parkinson C.L."/>
            <person name="Rokyta D.R."/>
        </authorList>
    </citation>
    <scope>NUCLEOTIDE SEQUENCE [LARGE SCALE GENOMIC DNA]</scope>
    <source>
        <strain evidence="5">DRR0105</strain>
    </source>
</reference>
<feature type="compositionally biased region" description="Acidic residues" evidence="3">
    <location>
        <begin position="477"/>
        <end position="488"/>
    </location>
</feature>
<feature type="compositionally biased region" description="Basic residues" evidence="3">
    <location>
        <begin position="342"/>
        <end position="351"/>
    </location>
</feature>
<sequence>MPLPPAATSALLSEVTSACQLRFQQLAKEATPRLEGANLNEEMPREIARRRMMETISHTYGTGKKTSRVLKPTECPEFNLCFACLSATVPGRKQFSLDNHLTPPVGVSVMLLKRSSVGQTGNLVPKGIPLWNVPGREAFGQCNYPESSASASSSSSSSFSGGGGELAQARPPGISQPHSSCKRGSPSPRVSGKSMEEADTKELQVGSWLPVLVEQMVNDTLVVTLSCGERRFTGILLDCTKKSGLFCVPPASLPKTEDPLSKSCTNGKTEDRPSIELEADQWCSEGKPTKANGEEQVPPLLPPPPTGSVPPYPPYFEGAPFPPPLWLRHTYNQWVPQPPPRTIKRTKRRLSRNRDPGRLIMSTIRLRPRQVLCEKCKNTLNPEEGIKAHQNAKTQRKLSIQDKEQKRHSESEYVEKKSKRERREEEKFSGEQLQRTPVIKISYSTPQGKGEVVKIPSRIHGSGKPFCPQRLLQNGGEDQEEAQDSEQDQESKCFMDKQSSGHHASIPKLKLTRPVHSSADVPPPKIRLKPHRLSEGDNVSIYKAELIDEMNVLPSSGESPAATAAAFYSESAERSLAEMSSGSSCEDDDFKRFPQGKDGHDNLAFLMNYRKRKADSSSLSVCSNDSLDESKSSSSEVPSPEICDFLPGDDASVSSSSKDDRKIVPPLTVRLHTQSVSKCVTDDGRTVSVGDVVWGKIHGFPWWPARVLDINLSQKENGDPSWQEAKVSWFGSPTTSFLSLSKLSPFSEYFKLRFNRKKKGMYRKAITEAAKAVEHLTPEIRDLLTQFET</sequence>
<keyword evidence="1" id="KW-0805">Transcription regulation</keyword>